<reference evidence="2" key="1">
    <citation type="submission" date="2022-07" db="EMBL/GenBank/DDBJ databases">
        <title>Phylogenomic reconstructions and comparative analyses of Kickxellomycotina fungi.</title>
        <authorList>
            <person name="Reynolds N.K."/>
            <person name="Stajich J.E."/>
            <person name="Barry K."/>
            <person name="Grigoriev I.V."/>
            <person name="Crous P."/>
            <person name="Smith M.E."/>
        </authorList>
    </citation>
    <scope>NUCLEOTIDE SEQUENCE</scope>
    <source>
        <strain evidence="2">NBRC 105414</strain>
    </source>
</reference>
<accession>A0A9W8H2Q2</accession>
<name>A0A9W8H2Q2_9FUNG</name>
<comment type="caution">
    <text evidence="2">The sequence shown here is derived from an EMBL/GenBank/DDBJ whole genome shotgun (WGS) entry which is preliminary data.</text>
</comment>
<protein>
    <submittedName>
        <fullName evidence="2">Uncharacterized protein</fullName>
    </submittedName>
</protein>
<evidence type="ECO:0000256" key="1">
    <source>
        <dbReference type="SAM" id="MobiDB-lite"/>
    </source>
</evidence>
<feature type="region of interest" description="Disordered" evidence="1">
    <location>
        <begin position="109"/>
        <end position="144"/>
    </location>
</feature>
<evidence type="ECO:0000313" key="3">
    <source>
        <dbReference type="Proteomes" id="UP001140217"/>
    </source>
</evidence>
<dbReference type="EMBL" id="JANBUL010000348">
    <property type="protein sequence ID" value="KAJ2776602.1"/>
    <property type="molecule type" value="Genomic_DNA"/>
</dbReference>
<proteinExistence type="predicted"/>
<feature type="non-terminal residue" evidence="2">
    <location>
        <position position="1"/>
    </location>
</feature>
<dbReference type="Proteomes" id="UP001140217">
    <property type="component" value="Unassembled WGS sequence"/>
</dbReference>
<keyword evidence="3" id="KW-1185">Reference proteome</keyword>
<evidence type="ECO:0000313" key="2">
    <source>
        <dbReference type="EMBL" id="KAJ2776602.1"/>
    </source>
</evidence>
<organism evidence="2 3">
    <name type="scientific">Coemansia javaensis</name>
    <dbReference type="NCBI Taxonomy" id="2761396"/>
    <lineage>
        <taxon>Eukaryota</taxon>
        <taxon>Fungi</taxon>
        <taxon>Fungi incertae sedis</taxon>
        <taxon>Zoopagomycota</taxon>
        <taxon>Kickxellomycotina</taxon>
        <taxon>Kickxellomycetes</taxon>
        <taxon>Kickxellales</taxon>
        <taxon>Kickxellaceae</taxon>
        <taxon>Coemansia</taxon>
    </lineage>
</organism>
<dbReference type="AlphaFoldDB" id="A0A9W8H2Q2"/>
<gene>
    <name evidence="2" type="ORF">H4R18_005581</name>
</gene>
<sequence length="144" mass="16562">DDEASGKDIPTMPIAMDVEYFGFGENEPDRQLVGVDAKSTVSSVYTRLREIVDAYFWSAGRNPPSFKIELYKGSKRVIKVEKSRGASLWRYIPYHGPKHEFAFRVTTLGLIDEEQEEEEEQEGEEEEEKQEEEEAGQDESETDF</sequence>
<feature type="compositionally biased region" description="Acidic residues" evidence="1">
    <location>
        <begin position="111"/>
        <end position="144"/>
    </location>
</feature>